<protein>
    <recommendedName>
        <fullName evidence="3">HTH IS21-type domain-containing protein</fullName>
    </recommendedName>
</protein>
<proteinExistence type="predicted"/>
<organism evidence="1 2">
    <name type="scientific">Nocardia ignorata</name>
    <dbReference type="NCBI Taxonomy" id="145285"/>
    <lineage>
        <taxon>Bacteria</taxon>
        <taxon>Bacillati</taxon>
        <taxon>Actinomycetota</taxon>
        <taxon>Actinomycetes</taxon>
        <taxon>Mycobacteriales</taxon>
        <taxon>Nocardiaceae</taxon>
        <taxon>Nocardia</taxon>
    </lineage>
</organism>
<name>A0A4R6P2I5_NOCIG</name>
<sequence length="90" mass="10189">MAVVSRAELFAAIRRDAREGMSGRKIQRKHGVSYRTVQQALTSAWPTERKEYTPRPSKLEPFKPIIDAILLADLDAPRKQRHTLTSSTNA</sequence>
<evidence type="ECO:0000313" key="2">
    <source>
        <dbReference type="Proteomes" id="UP000295087"/>
    </source>
</evidence>
<gene>
    <name evidence="1" type="ORF">DFR75_10821</name>
</gene>
<dbReference type="Proteomes" id="UP000295087">
    <property type="component" value="Unassembled WGS sequence"/>
</dbReference>
<dbReference type="RefSeq" id="WP_067488016.1">
    <property type="nucleotide sequence ID" value="NZ_SNXK01000008.1"/>
</dbReference>
<keyword evidence="2" id="KW-1185">Reference proteome</keyword>
<evidence type="ECO:0000313" key="1">
    <source>
        <dbReference type="EMBL" id="TDP31416.1"/>
    </source>
</evidence>
<dbReference type="EMBL" id="SNXK01000008">
    <property type="protein sequence ID" value="TDP31416.1"/>
    <property type="molecule type" value="Genomic_DNA"/>
</dbReference>
<dbReference type="AlphaFoldDB" id="A0A4R6P2I5"/>
<evidence type="ECO:0008006" key="3">
    <source>
        <dbReference type="Google" id="ProtNLM"/>
    </source>
</evidence>
<comment type="caution">
    <text evidence="1">The sequence shown here is derived from an EMBL/GenBank/DDBJ whole genome shotgun (WGS) entry which is preliminary data.</text>
</comment>
<accession>A0A4R6P2I5</accession>
<reference evidence="1 2" key="1">
    <citation type="submission" date="2019-03" db="EMBL/GenBank/DDBJ databases">
        <title>Genomic Encyclopedia of Type Strains, Phase IV (KMG-IV): sequencing the most valuable type-strain genomes for metagenomic binning, comparative biology and taxonomic classification.</title>
        <authorList>
            <person name="Goeker M."/>
        </authorList>
    </citation>
    <scope>NUCLEOTIDE SEQUENCE [LARGE SCALE GENOMIC DNA]</scope>
    <source>
        <strain evidence="1 2">DSM 44496</strain>
    </source>
</reference>